<reference evidence="2 3" key="1">
    <citation type="journal article" date="2020" name="Nature">
        <title>Six reference-quality genomes reveal evolution of bat adaptations.</title>
        <authorList>
            <person name="Jebb D."/>
            <person name="Huang Z."/>
            <person name="Pippel M."/>
            <person name="Hughes G.M."/>
            <person name="Lavrichenko K."/>
            <person name="Devanna P."/>
            <person name="Winkler S."/>
            <person name="Jermiin L.S."/>
            <person name="Skirmuntt E.C."/>
            <person name="Katzourakis A."/>
            <person name="Burkitt-Gray L."/>
            <person name="Ray D.A."/>
            <person name="Sullivan K.A.M."/>
            <person name="Roscito J.G."/>
            <person name="Kirilenko B.M."/>
            <person name="Davalos L.M."/>
            <person name="Corthals A.P."/>
            <person name="Power M.L."/>
            <person name="Jones G."/>
            <person name="Ransome R.D."/>
            <person name="Dechmann D.K.N."/>
            <person name="Locatelli A.G."/>
            <person name="Puechmaille S.J."/>
            <person name="Fedrigo O."/>
            <person name="Jarvis E.D."/>
            <person name="Hiller M."/>
            <person name="Vernes S.C."/>
            <person name="Myers E.W."/>
            <person name="Teeling E.C."/>
        </authorList>
    </citation>
    <scope>NUCLEOTIDE SEQUENCE [LARGE SCALE GENOMIC DNA]</scope>
    <source>
        <strain evidence="2">MPipKuh1</strain>
        <tissue evidence="2">Flight muscle</tissue>
    </source>
</reference>
<organism evidence="2 3">
    <name type="scientific">Pipistrellus kuhlii</name>
    <name type="common">Kuhl's pipistrelle</name>
    <dbReference type="NCBI Taxonomy" id="59472"/>
    <lineage>
        <taxon>Eukaryota</taxon>
        <taxon>Metazoa</taxon>
        <taxon>Chordata</taxon>
        <taxon>Craniata</taxon>
        <taxon>Vertebrata</taxon>
        <taxon>Euteleostomi</taxon>
        <taxon>Mammalia</taxon>
        <taxon>Eutheria</taxon>
        <taxon>Laurasiatheria</taxon>
        <taxon>Chiroptera</taxon>
        <taxon>Yangochiroptera</taxon>
        <taxon>Vespertilionidae</taxon>
        <taxon>Pipistrellus</taxon>
    </lineage>
</organism>
<feature type="region of interest" description="Disordered" evidence="1">
    <location>
        <begin position="87"/>
        <end position="157"/>
    </location>
</feature>
<gene>
    <name evidence="2" type="ORF">mPipKuh1_010706</name>
</gene>
<feature type="region of interest" description="Disordered" evidence="1">
    <location>
        <begin position="51"/>
        <end position="73"/>
    </location>
</feature>
<feature type="compositionally biased region" description="Polar residues" evidence="1">
    <location>
        <begin position="140"/>
        <end position="149"/>
    </location>
</feature>
<evidence type="ECO:0000313" key="3">
    <source>
        <dbReference type="Proteomes" id="UP000558488"/>
    </source>
</evidence>
<evidence type="ECO:0000256" key="1">
    <source>
        <dbReference type="SAM" id="MobiDB-lite"/>
    </source>
</evidence>
<proteinExistence type="predicted"/>
<feature type="compositionally biased region" description="Polar residues" evidence="1">
    <location>
        <begin position="57"/>
        <end position="73"/>
    </location>
</feature>
<evidence type="ECO:0000313" key="2">
    <source>
        <dbReference type="EMBL" id="KAF6272910.1"/>
    </source>
</evidence>
<dbReference type="EMBL" id="JACAGB010000088">
    <property type="protein sequence ID" value="KAF6272910.1"/>
    <property type="molecule type" value="Genomic_DNA"/>
</dbReference>
<sequence length="157" mass="16439">MSLLSWSKRTCPQGLGGSFDRVCCFRRAKPLQPRLKLRWDPLSMGPGRAASSCACSGSNPAMSSQEAEQGQVQRQDMPFGELGLGCWGGAAPGRAQGPRRRGARPASPLLSTGPGPLHPSAGTSDRGASSGPRRGCYGNLPQQAKNSALSFGEEVRG</sequence>
<keyword evidence="3" id="KW-1185">Reference proteome</keyword>
<accession>A0A7J7R9N9</accession>
<name>A0A7J7R9N9_PIPKU</name>
<protein>
    <submittedName>
        <fullName evidence="2">Uncharacterized protein</fullName>
    </submittedName>
</protein>
<comment type="caution">
    <text evidence="2">The sequence shown here is derived from an EMBL/GenBank/DDBJ whole genome shotgun (WGS) entry which is preliminary data.</text>
</comment>
<dbReference type="Proteomes" id="UP000558488">
    <property type="component" value="Unassembled WGS sequence"/>
</dbReference>
<dbReference type="AlphaFoldDB" id="A0A7J7R9N9"/>